<dbReference type="PANTHER" id="PTHR35893:SF1">
    <property type="entry name" value="PROTEIN ELAB"/>
    <property type="match status" value="1"/>
</dbReference>
<accession>A0ABT3ZNT0</accession>
<dbReference type="Pfam" id="PF05957">
    <property type="entry name" value="DUF883"/>
    <property type="match status" value="1"/>
</dbReference>
<evidence type="ECO:0000256" key="3">
    <source>
        <dbReference type="ARBA" id="ARBA00022475"/>
    </source>
</evidence>
<evidence type="ECO:0000256" key="5">
    <source>
        <dbReference type="ARBA" id="ARBA00022692"/>
    </source>
</evidence>
<keyword evidence="6" id="KW-1133">Transmembrane helix</keyword>
<evidence type="ECO:0000256" key="1">
    <source>
        <dbReference type="ARBA" id="ARBA00004377"/>
    </source>
</evidence>
<protein>
    <submittedName>
        <fullName evidence="10">DUF883 family protein</fullName>
    </submittedName>
</protein>
<proteinExistence type="inferred from homology"/>
<evidence type="ECO:0000259" key="8">
    <source>
        <dbReference type="Pfam" id="PF05957"/>
    </source>
</evidence>
<dbReference type="Pfam" id="PF19029">
    <property type="entry name" value="DUF883_C"/>
    <property type="match status" value="1"/>
</dbReference>
<dbReference type="InterPro" id="IPR010279">
    <property type="entry name" value="YqjD/ElaB"/>
</dbReference>
<keyword evidence="7" id="KW-0472">Membrane</keyword>
<keyword evidence="3" id="KW-1003">Cell membrane</keyword>
<evidence type="ECO:0000256" key="2">
    <source>
        <dbReference type="ARBA" id="ARBA00010423"/>
    </source>
</evidence>
<evidence type="ECO:0000256" key="4">
    <source>
        <dbReference type="ARBA" id="ARBA00022519"/>
    </source>
</evidence>
<comment type="subcellular location">
    <subcellularLocation>
        <location evidence="1">Cell inner membrane</location>
        <topology evidence="1">Single-pass membrane protein</topology>
    </subcellularLocation>
</comment>
<dbReference type="EMBL" id="JAPMXC010000001">
    <property type="protein sequence ID" value="MCY0387618.1"/>
    <property type="molecule type" value="Genomic_DNA"/>
</dbReference>
<evidence type="ECO:0000313" key="10">
    <source>
        <dbReference type="EMBL" id="MCY0387618.1"/>
    </source>
</evidence>
<evidence type="ECO:0000256" key="7">
    <source>
        <dbReference type="ARBA" id="ARBA00023136"/>
    </source>
</evidence>
<evidence type="ECO:0000256" key="6">
    <source>
        <dbReference type="ARBA" id="ARBA00022989"/>
    </source>
</evidence>
<gene>
    <name evidence="10" type="ORF">OVY01_10310</name>
</gene>
<comment type="similarity">
    <text evidence="2">Belongs to the ElaB/YgaM/YqjD family.</text>
</comment>
<organism evidence="10 11">
    <name type="scientific">Robbsia betulipollinis</name>
    <dbReference type="NCBI Taxonomy" id="2981849"/>
    <lineage>
        <taxon>Bacteria</taxon>
        <taxon>Pseudomonadati</taxon>
        <taxon>Pseudomonadota</taxon>
        <taxon>Betaproteobacteria</taxon>
        <taxon>Burkholderiales</taxon>
        <taxon>Burkholderiaceae</taxon>
        <taxon>Robbsia</taxon>
    </lineage>
</organism>
<evidence type="ECO:0000313" key="11">
    <source>
        <dbReference type="Proteomes" id="UP001082899"/>
    </source>
</evidence>
<reference evidence="10" key="1">
    <citation type="submission" date="2022-11" db="EMBL/GenBank/DDBJ databases">
        <title>Robbsia betulipollinis sp. nov., isolated from pollen of birch (Betula pendula).</title>
        <authorList>
            <person name="Shi H."/>
            <person name="Ambika Manirajan B."/>
            <person name="Ratering S."/>
            <person name="Geissler-Plaum R."/>
            <person name="Schnell S."/>
        </authorList>
    </citation>
    <scope>NUCLEOTIDE SEQUENCE</scope>
    <source>
        <strain evidence="10">Bb-Pol-6</strain>
    </source>
</reference>
<comment type="caution">
    <text evidence="10">The sequence shown here is derived from an EMBL/GenBank/DDBJ whole genome shotgun (WGS) entry which is preliminary data.</text>
</comment>
<sequence length="105" mass="10948">MAENSVQISLGRAKINEDLRVLASDTQELLRLTASATGEQLDGLRTRLSGRLGALKNKAVEAKGVTHANASALAGNADDYVRQKPWQALGLGVAAGIVLGALLAR</sequence>
<evidence type="ECO:0000259" key="9">
    <source>
        <dbReference type="Pfam" id="PF19029"/>
    </source>
</evidence>
<dbReference type="InterPro" id="IPR043604">
    <property type="entry name" value="DUF883_N"/>
</dbReference>
<dbReference type="PANTHER" id="PTHR35893">
    <property type="entry name" value="INNER MEMBRANE PROTEIN-RELATED"/>
    <property type="match status" value="1"/>
</dbReference>
<dbReference type="RefSeq" id="WP_267847348.1">
    <property type="nucleotide sequence ID" value="NZ_JAPMXC010000001.1"/>
</dbReference>
<feature type="domain" description="DUF883" evidence="8">
    <location>
        <begin position="14"/>
        <end position="63"/>
    </location>
</feature>
<name>A0ABT3ZNT0_9BURK</name>
<dbReference type="InterPro" id="IPR043605">
    <property type="entry name" value="DUF883_C"/>
</dbReference>
<keyword evidence="4" id="KW-0997">Cell inner membrane</keyword>
<feature type="domain" description="DUF883" evidence="9">
    <location>
        <begin position="77"/>
        <end position="105"/>
    </location>
</feature>
<keyword evidence="5" id="KW-0812">Transmembrane</keyword>
<keyword evidence="11" id="KW-1185">Reference proteome</keyword>
<dbReference type="Proteomes" id="UP001082899">
    <property type="component" value="Unassembled WGS sequence"/>
</dbReference>